<feature type="compositionally biased region" description="Polar residues" evidence="6">
    <location>
        <begin position="288"/>
        <end position="302"/>
    </location>
</feature>
<feature type="region of interest" description="Disordered" evidence="6">
    <location>
        <begin position="354"/>
        <end position="375"/>
    </location>
</feature>
<evidence type="ECO:0000256" key="2">
    <source>
        <dbReference type="ARBA" id="ARBA00022475"/>
    </source>
</evidence>
<keyword evidence="10" id="KW-1185">Reference proteome</keyword>
<protein>
    <recommendedName>
        <fullName evidence="8">Cardiolipin synthase N-terminal domain-containing protein</fullName>
    </recommendedName>
</protein>
<evidence type="ECO:0000259" key="8">
    <source>
        <dbReference type="Pfam" id="PF13396"/>
    </source>
</evidence>
<keyword evidence="2" id="KW-1003">Cell membrane</keyword>
<feature type="transmembrane region" description="Helical" evidence="7">
    <location>
        <begin position="35"/>
        <end position="55"/>
    </location>
</feature>
<reference evidence="9 10" key="1">
    <citation type="submission" date="2020-03" db="EMBL/GenBank/DDBJ databases">
        <title>Draft genome of Streptomyces sp. ventii, isolated from the Axial Seamount in the Pacific Ocean, and resequencing of the two type strains Streptomyces lonarensis strain NCL 716 and Streptomyces bohaiensis strain 11A07.</title>
        <authorList>
            <person name="Loughran R.M."/>
            <person name="Pfannmuller K.M."/>
            <person name="Wasson B.J."/>
            <person name="Deadmond M.C."/>
            <person name="Paddock B.E."/>
            <person name="Koyack M.J."/>
            <person name="Gallegos D.A."/>
            <person name="Mitchell E.A."/>
            <person name="Ushijima B."/>
            <person name="Saw J.H."/>
            <person name="Mcphail K.L."/>
            <person name="Videau P."/>
        </authorList>
    </citation>
    <scope>NUCLEOTIDE SEQUENCE [LARGE SCALE GENOMIC DNA]</scope>
    <source>
        <strain evidence="10">5675061</strain>
    </source>
</reference>
<keyword evidence="3 7" id="KW-0812">Transmembrane</keyword>
<dbReference type="EMBL" id="JAAVJB010000164">
    <property type="protein sequence ID" value="NJP68047.1"/>
    <property type="molecule type" value="Genomic_DNA"/>
</dbReference>
<name>A0ABX1ALQ1_9ACTN</name>
<dbReference type="Pfam" id="PF13396">
    <property type="entry name" value="PLDc_N"/>
    <property type="match status" value="1"/>
</dbReference>
<evidence type="ECO:0000256" key="4">
    <source>
        <dbReference type="ARBA" id="ARBA00022989"/>
    </source>
</evidence>
<proteinExistence type="predicted"/>
<evidence type="ECO:0000313" key="10">
    <source>
        <dbReference type="Proteomes" id="UP000746503"/>
    </source>
</evidence>
<evidence type="ECO:0000256" key="6">
    <source>
        <dbReference type="SAM" id="MobiDB-lite"/>
    </source>
</evidence>
<evidence type="ECO:0000256" key="5">
    <source>
        <dbReference type="ARBA" id="ARBA00023136"/>
    </source>
</evidence>
<evidence type="ECO:0000256" key="7">
    <source>
        <dbReference type="SAM" id="Phobius"/>
    </source>
</evidence>
<evidence type="ECO:0000256" key="3">
    <source>
        <dbReference type="ARBA" id="ARBA00022692"/>
    </source>
</evidence>
<feature type="region of interest" description="Disordered" evidence="6">
    <location>
        <begin position="114"/>
        <end position="145"/>
    </location>
</feature>
<dbReference type="Proteomes" id="UP000746503">
    <property type="component" value="Unassembled WGS sequence"/>
</dbReference>
<organism evidence="9 10">
    <name type="scientific">Streptomyces spiramenti</name>
    <dbReference type="NCBI Taxonomy" id="2720606"/>
    <lineage>
        <taxon>Bacteria</taxon>
        <taxon>Bacillati</taxon>
        <taxon>Actinomycetota</taxon>
        <taxon>Actinomycetes</taxon>
        <taxon>Kitasatosporales</taxon>
        <taxon>Streptomycetaceae</taxon>
        <taxon>Streptomyces</taxon>
    </lineage>
</organism>
<keyword evidence="5 7" id="KW-0472">Membrane</keyword>
<accession>A0ABX1ALQ1</accession>
<sequence length="397" mass="44311">MLKVLMFLVPIALAIYALVDCISTKDDEIKHLPKLVWLLLIVFAWIIGPLAWIIVGRKRSLPKAPGGRGTAGGGWVAPDDNPDFLRSINHEQQREENERDKELLENWEEDLRRRESELRDGDDNDGAAAVSGARRHQAVTHPANGLDDLRVVRVVPQPLPQPPDVHRDGVRPSCAVPPQLGADPVARDDLLRVLHQQVQQLELAQRQPPGGHTVHPHLVAARVQRQRPADQRLVPAPGAPVREAQQLGHLARPVRPRHAGAGACGQRRSDLLGVTGAHTQHHGDRQPASHQPQHRGTVQQRQIGRDQQDVRLAQPRLQQRDRPVGAVHDGDLVLGQLRRQPLPYALVGVGEQHHRVRTEGDAERRRDQRLGDRGLVHRRLSRSDRKCSPRCAGRRDG</sequence>
<evidence type="ECO:0000256" key="1">
    <source>
        <dbReference type="ARBA" id="ARBA00004651"/>
    </source>
</evidence>
<dbReference type="InterPro" id="IPR027379">
    <property type="entry name" value="CLS_N"/>
</dbReference>
<comment type="caution">
    <text evidence="9">The sequence shown here is derived from an EMBL/GenBank/DDBJ whole genome shotgun (WGS) entry which is preliminary data.</text>
</comment>
<feature type="region of interest" description="Disordered" evidence="6">
    <location>
        <begin position="277"/>
        <end position="308"/>
    </location>
</feature>
<comment type="subcellular location">
    <subcellularLocation>
        <location evidence="1">Cell membrane</location>
        <topology evidence="1">Multi-pass membrane protein</topology>
    </subcellularLocation>
</comment>
<keyword evidence="4 7" id="KW-1133">Transmembrane helix</keyword>
<evidence type="ECO:0000313" key="9">
    <source>
        <dbReference type="EMBL" id="NJP68047.1"/>
    </source>
</evidence>
<feature type="domain" description="Cardiolipin synthase N-terminal" evidence="8">
    <location>
        <begin position="12"/>
        <end position="57"/>
    </location>
</feature>
<gene>
    <name evidence="9" type="ORF">HCJ92_17500</name>
</gene>